<dbReference type="EMBL" id="WNWQ01000346">
    <property type="protein sequence ID" value="KAE9969996.1"/>
    <property type="molecule type" value="Genomic_DNA"/>
</dbReference>
<feature type="domain" description="Xylanolytic transcriptional activator regulatory" evidence="7">
    <location>
        <begin position="345"/>
        <end position="415"/>
    </location>
</feature>
<dbReference type="InterPro" id="IPR052073">
    <property type="entry name" value="Amide_Lactam_Regulators"/>
</dbReference>
<evidence type="ECO:0000256" key="4">
    <source>
        <dbReference type="ARBA" id="ARBA00023163"/>
    </source>
</evidence>
<sequence length="729" mass="81168">MRAGGLCKIRITELFAGPSAEIIPFRSSPSDLVRYQSEDNNNVKRNHFCCKQRPVPEAQEGLSSLRKLQETKSSSQITYSQTSLLTSATQKRCTHTFDGEENPSFHEDGHNAKRQDMQDKPTNTNGKGPQQNLPTSNPTQIIDDNNAAPDIANQTPTRYSRSPSASPSRFVSNLHPEAILEQACGSNQHECGYWMNRSSENKQNRHRGLQTDEERALERYLFTIDISVLPPKEHLDALLEIYFSSIHPVLPIVDSERPGRRRNGTLLSPMLLQAICVIASRHDKARPHLVIYGNVRMEPRDFAQKLYRSVVAALNANLETDRIVLIQALALLSLHVEGTDGAEKASMHLSQAIHHAHTLGMQFGKARGDDRAEYFHSLFWCLWGLDKLNATMFARPLLMHDRDNHLESPLSNPDLMHTPFGIWLQIAALLDRITDFYRPTVDPSTTGWEEGFPGFEEVIGDSGETIEPPILGKLNKLRMTVSNIRLTPIAVLELFYNCAAMCSHKARPITEPVPSSPSYVRKGLSTVRVIQILAEESPDNLPPLPVLPWALSLAVANAYRQLRQSRVPTHRSRAKLELQKCCELLESLRTTWWSAGRMADLGRAALKKASKASSSMSAPSVQQDKYATLAAGIGPITSSLSSPVNIASPEQQRPFESRNNGTRLISSRLPELMASPALGFETTISPDWLNFDTAFENFDAVLGSSGADLSMELLRPFNFEDARSQDLVG</sequence>
<dbReference type="Pfam" id="PF04082">
    <property type="entry name" value="Fungal_trans"/>
    <property type="match status" value="1"/>
</dbReference>
<feature type="compositionally biased region" description="Polar residues" evidence="6">
    <location>
        <begin position="120"/>
        <end position="143"/>
    </location>
</feature>
<keyword evidence="3" id="KW-0238">DNA-binding</keyword>
<evidence type="ECO:0000313" key="8">
    <source>
        <dbReference type="EMBL" id="KAE9969996.1"/>
    </source>
</evidence>
<evidence type="ECO:0000256" key="3">
    <source>
        <dbReference type="ARBA" id="ARBA00023125"/>
    </source>
</evidence>
<gene>
    <name evidence="8" type="ORF">BLS_005114</name>
</gene>
<keyword evidence="1" id="KW-0862">Zinc</keyword>
<dbReference type="CDD" id="cd12148">
    <property type="entry name" value="fungal_TF_MHR"/>
    <property type="match status" value="1"/>
</dbReference>
<keyword evidence="5" id="KW-0539">Nucleus</keyword>
<evidence type="ECO:0000313" key="9">
    <source>
        <dbReference type="Proteomes" id="UP000433883"/>
    </source>
</evidence>
<proteinExistence type="predicted"/>
<accession>A0A8H3UIH7</accession>
<evidence type="ECO:0000256" key="2">
    <source>
        <dbReference type="ARBA" id="ARBA00023015"/>
    </source>
</evidence>
<keyword evidence="2" id="KW-0805">Transcription regulation</keyword>
<evidence type="ECO:0000259" key="7">
    <source>
        <dbReference type="SMART" id="SM00906"/>
    </source>
</evidence>
<dbReference type="GO" id="GO:0003677">
    <property type="term" value="F:DNA binding"/>
    <property type="evidence" value="ECO:0007669"/>
    <property type="project" value="UniProtKB-KW"/>
</dbReference>
<dbReference type="InterPro" id="IPR007219">
    <property type="entry name" value="XnlR_reg_dom"/>
</dbReference>
<evidence type="ECO:0000256" key="5">
    <source>
        <dbReference type="ARBA" id="ARBA00023242"/>
    </source>
</evidence>
<dbReference type="AlphaFoldDB" id="A0A8H3UIH7"/>
<evidence type="ECO:0000256" key="1">
    <source>
        <dbReference type="ARBA" id="ARBA00022833"/>
    </source>
</evidence>
<keyword evidence="4" id="KW-0804">Transcription</keyword>
<dbReference type="PANTHER" id="PTHR47171">
    <property type="entry name" value="FARA-RELATED"/>
    <property type="match status" value="1"/>
</dbReference>
<protein>
    <recommendedName>
        <fullName evidence="7">Xylanolytic transcriptional activator regulatory domain-containing protein</fullName>
    </recommendedName>
</protein>
<organism evidence="8 9">
    <name type="scientific">Venturia inaequalis</name>
    <name type="common">Apple scab fungus</name>
    <dbReference type="NCBI Taxonomy" id="5025"/>
    <lineage>
        <taxon>Eukaryota</taxon>
        <taxon>Fungi</taxon>
        <taxon>Dikarya</taxon>
        <taxon>Ascomycota</taxon>
        <taxon>Pezizomycotina</taxon>
        <taxon>Dothideomycetes</taxon>
        <taxon>Pleosporomycetidae</taxon>
        <taxon>Venturiales</taxon>
        <taxon>Venturiaceae</taxon>
        <taxon>Venturia</taxon>
    </lineage>
</organism>
<reference evidence="8 9" key="1">
    <citation type="submission" date="2019-11" db="EMBL/GenBank/DDBJ databases">
        <title>Venturia inaequalis Genome Resource.</title>
        <authorList>
            <person name="Lichtner F.J."/>
        </authorList>
    </citation>
    <scope>NUCLEOTIDE SEQUENCE [LARGE SCALE GENOMIC DNA]</scope>
    <source>
        <strain evidence="8">Bline_iso_100314</strain>
    </source>
</reference>
<feature type="region of interest" description="Disordered" evidence="6">
    <location>
        <begin position="95"/>
        <end position="170"/>
    </location>
</feature>
<evidence type="ECO:0000256" key="6">
    <source>
        <dbReference type="SAM" id="MobiDB-lite"/>
    </source>
</evidence>
<feature type="compositionally biased region" description="Basic and acidic residues" evidence="6">
    <location>
        <begin position="95"/>
        <end position="119"/>
    </location>
</feature>
<name>A0A8H3UIH7_VENIN</name>
<dbReference type="GO" id="GO:0006351">
    <property type="term" value="P:DNA-templated transcription"/>
    <property type="evidence" value="ECO:0007669"/>
    <property type="project" value="InterPro"/>
</dbReference>
<dbReference type="GO" id="GO:0008270">
    <property type="term" value="F:zinc ion binding"/>
    <property type="evidence" value="ECO:0007669"/>
    <property type="project" value="InterPro"/>
</dbReference>
<feature type="compositionally biased region" description="Low complexity" evidence="6">
    <location>
        <begin position="156"/>
        <end position="170"/>
    </location>
</feature>
<dbReference type="SMART" id="SM00906">
    <property type="entry name" value="Fungal_trans"/>
    <property type="match status" value="1"/>
</dbReference>
<dbReference type="PANTHER" id="PTHR47171:SF6">
    <property type="entry name" value="SPECIFIC TRANSCRIPTION FACTOR, PUTATIVE (AFU_ORTHOLOGUE AFUA_2G06130)-RELATED"/>
    <property type="match status" value="1"/>
</dbReference>
<comment type="caution">
    <text evidence="8">The sequence shown here is derived from an EMBL/GenBank/DDBJ whole genome shotgun (WGS) entry which is preliminary data.</text>
</comment>
<dbReference type="Proteomes" id="UP000433883">
    <property type="component" value="Unassembled WGS sequence"/>
</dbReference>